<accession>A0A0B6YGF2</accession>
<feature type="compositionally biased region" description="Low complexity" evidence="2">
    <location>
        <begin position="204"/>
        <end position="214"/>
    </location>
</feature>
<dbReference type="EMBL" id="HACG01007720">
    <property type="protein sequence ID" value="CEK54585.1"/>
    <property type="molecule type" value="Transcribed_RNA"/>
</dbReference>
<dbReference type="GO" id="GO:0019903">
    <property type="term" value="F:protein phosphatase binding"/>
    <property type="evidence" value="ECO:0007669"/>
    <property type="project" value="TreeGrafter"/>
</dbReference>
<evidence type="ECO:0000313" key="4">
    <source>
        <dbReference type="EMBL" id="CEK54585.1"/>
    </source>
</evidence>
<dbReference type="PANTHER" id="PTHR10807:SF75">
    <property type="entry name" value="PHOSPHATIDYLINOSITOL-3-PHOSPHATE PHOSPHATASE"/>
    <property type="match status" value="1"/>
</dbReference>
<dbReference type="GO" id="GO:0016020">
    <property type="term" value="C:membrane"/>
    <property type="evidence" value="ECO:0007669"/>
    <property type="project" value="TreeGrafter"/>
</dbReference>
<dbReference type="SUPFAM" id="SSF52799">
    <property type="entry name" value="(Phosphotyrosine protein) phosphatases II"/>
    <property type="match status" value="1"/>
</dbReference>
<gene>
    <name evidence="4" type="primary">ORF23181</name>
</gene>
<dbReference type="GO" id="GO:0052629">
    <property type="term" value="F:phosphatidylinositol-3,5-bisphosphate 3-phosphatase activity"/>
    <property type="evidence" value="ECO:0007669"/>
    <property type="project" value="TreeGrafter"/>
</dbReference>
<dbReference type="GO" id="GO:0046856">
    <property type="term" value="P:phosphatidylinositol dephosphorylation"/>
    <property type="evidence" value="ECO:0007669"/>
    <property type="project" value="TreeGrafter"/>
</dbReference>
<dbReference type="Pfam" id="PF06602">
    <property type="entry name" value="Myotub-related"/>
    <property type="match status" value="1"/>
</dbReference>
<feature type="non-terminal residue" evidence="4">
    <location>
        <position position="1"/>
    </location>
</feature>
<comment type="similarity">
    <text evidence="1">Belongs to the protein-tyrosine phosphatase family. Non-receptor class myotubularin subfamily.</text>
</comment>
<reference evidence="4" key="1">
    <citation type="submission" date="2014-12" db="EMBL/GenBank/DDBJ databases">
        <title>Insight into the proteome of Arion vulgaris.</title>
        <authorList>
            <person name="Aradska J."/>
            <person name="Bulat T."/>
            <person name="Smidak R."/>
            <person name="Sarate P."/>
            <person name="Gangsoo J."/>
            <person name="Sialana F."/>
            <person name="Bilban M."/>
            <person name="Lubec G."/>
        </authorList>
    </citation>
    <scope>NUCLEOTIDE SEQUENCE</scope>
    <source>
        <tissue evidence="4">Skin</tissue>
    </source>
</reference>
<evidence type="ECO:0000256" key="2">
    <source>
        <dbReference type="SAM" id="MobiDB-lite"/>
    </source>
</evidence>
<dbReference type="AlphaFoldDB" id="A0A0B6YGF2"/>
<dbReference type="GO" id="GO:0004438">
    <property type="term" value="F:phosphatidylinositol-3-phosphate phosphatase activity"/>
    <property type="evidence" value="ECO:0007669"/>
    <property type="project" value="TreeGrafter"/>
</dbReference>
<name>A0A0B6YGF2_9EUPU</name>
<proteinExistence type="inferred from homology"/>
<dbReference type="PROSITE" id="PS51339">
    <property type="entry name" value="PPASE_MYOTUBULARIN"/>
    <property type="match status" value="1"/>
</dbReference>
<feature type="domain" description="Myotubularin phosphatase" evidence="3">
    <location>
        <begin position="1"/>
        <end position="78"/>
    </location>
</feature>
<feature type="non-terminal residue" evidence="4">
    <location>
        <position position="229"/>
    </location>
</feature>
<dbReference type="InterPro" id="IPR030564">
    <property type="entry name" value="Myotubularin"/>
</dbReference>
<dbReference type="PANTHER" id="PTHR10807">
    <property type="entry name" value="MYOTUBULARIN-RELATED"/>
    <property type="match status" value="1"/>
</dbReference>
<feature type="compositionally biased region" description="Basic and acidic residues" evidence="2">
    <location>
        <begin position="215"/>
        <end position="229"/>
    </location>
</feature>
<dbReference type="InterPro" id="IPR010569">
    <property type="entry name" value="Myotubularin-like_Pase_dom"/>
</dbReference>
<dbReference type="GO" id="GO:0005737">
    <property type="term" value="C:cytoplasm"/>
    <property type="evidence" value="ECO:0007669"/>
    <property type="project" value="TreeGrafter"/>
</dbReference>
<sequence length="229" mass="25555">FNEAYLVKLLEHSQACLFGNFLHNCQKEREKCQRKTASVWTLLRPDKLHFVNLLYKPSDQVLTAKFSEHDMVLWKSVYMPGLSPLPHIGQTDFCSDHSPAGYDGDLTAATDWVSGSKLEDDQLKISVDSGFHSPGVKAAAATSTNGVHNELSASECIHVLDESTDIELSLSETSDINFKDSSLITRFETLANFENSHKEKENGCSEQESSCSEQENSHSKQENSHSEQE</sequence>
<organism evidence="4">
    <name type="scientific">Arion vulgaris</name>
    <dbReference type="NCBI Taxonomy" id="1028688"/>
    <lineage>
        <taxon>Eukaryota</taxon>
        <taxon>Metazoa</taxon>
        <taxon>Spiralia</taxon>
        <taxon>Lophotrochozoa</taxon>
        <taxon>Mollusca</taxon>
        <taxon>Gastropoda</taxon>
        <taxon>Heterobranchia</taxon>
        <taxon>Euthyneura</taxon>
        <taxon>Panpulmonata</taxon>
        <taxon>Eupulmonata</taxon>
        <taxon>Stylommatophora</taxon>
        <taxon>Helicina</taxon>
        <taxon>Arionoidea</taxon>
        <taxon>Arionidae</taxon>
        <taxon>Arion</taxon>
    </lineage>
</organism>
<evidence type="ECO:0000256" key="1">
    <source>
        <dbReference type="ARBA" id="ARBA00007471"/>
    </source>
</evidence>
<feature type="region of interest" description="Disordered" evidence="2">
    <location>
        <begin position="196"/>
        <end position="229"/>
    </location>
</feature>
<protein>
    <recommendedName>
        <fullName evidence="3">Myotubularin phosphatase domain-containing protein</fullName>
    </recommendedName>
</protein>
<dbReference type="GO" id="GO:0010506">
    <property type="term" value="P:regulation of autophagy"/>
    <property type="evidence" value="ECO:0007669"/>
    <property type="project" value="TreeGrafter"/>
</dbReference>
<evidence type="ECO:0000259" key="3">
    <source>
        <dbReference type="PROSITE" id="PS51339"/>
    </source>
</evidence>
<dbReference type="InterPro" id="IPR029021">
    <property type="entry name" value="Prot-tyrosine_phosphatase-like"/>
</dbReference>